<dbReference type="GO" id="GO:0005737">
    <property type="term" value="C:cytoplasm"/>
    <property type="evidence" value="ECO:0007669"/>
    <property type="project" value="TreeGrafter"/>
</dbReference>
<dbReference type="Pfam" id="PF02475">
    <property type="entry name" value="TRM5-TYW2_MTfase"/>
    <property type="match status" value="1"/>
</dbReference>
<dbReference type="SUPFAM" id="SSF53335">
    <property type="entry name" value="S-adenosyl-L-methionine-dependent methyltransferases"/>
    <property type="match status" value="1"/>
</dbReference>
<dbReference type="PANTHER" id="PTHR23245:SF25">
    <property type="entry name" value="TRNA WYBUTOSINE-SYNTHESIZING PROTEIN 2 HOMOLOG"/>
    <property type="match status" value="1"/>
</dbReference>
<dbReference type="InterPro" id="IPR056743">
    <property type="entry name" value="TRM5-TYW2-like_MTfase"/>
</dbReference>
<evidence type="ECO:0000256" key="2">
    <source>
        <dbReference type="ARBA" id="ARBA00022691"/>
    </source>
</evidence>
<dbReference type="OrthoDB" id="408788at2759"/>
<proteinExistence type="predicted"/>
<evidence type="ECO:0000313" key="5">
    <source>
        <dbReference type="Proteomes" id="UP000792457"/>
    </source>
</evidence>
<dbReference type="GO" id="GO:0030488">
    <property type="term" value="P:tRNA methylation"/>
    <property type="evidence" value="ECO:0007669"/>
    <property type="project" value="TreeGrafter"/>
</dbReference>
<dbReference type="CDD" id="cd02440">
    <property type="entry name" value="AdoMet_MTases"/>
    <property type="match status" value="1"/>
</dbReference>
<feature type="domain" description="TRM5/TYW2-like methyltransferase" evidence="3">
    <location>
        <begin position="137"/>
        <end position="204"/>
    </location>
</feature>
<keyword evidence="2" id="KW-0949">S-adenosyl-L-methionine</keyword>
<evidence type="ECO:0000259" key="3">
    <source>
        <dbReference type="Pfam" id="PF02475"/>
    </source>
</evidence>
<evidence type="ECO:0000256" key="1">
    <source>
        <dbReference type="ARBA" id="ARBA00022679"/>
    </source>
</evidence>
<gene>
    <name evidence="4" type="ORF">J437_LFUL003701</name>
</gene>
<dbReference type="GO" id="GO:0031591">
    <property type="term" value="P:wybutosine biosynthetic process"/>
    <property type="evidence" value="ECO:0007669"/>
    <property type="project" value="TreeGrafter"/>
</dbReference>
<dbReference type="PANTHER" id="PTHR23245">
    <property type="entry name" value="TRNA METHYLTRANSFERASE"/>
    <property type="match status" value="1"/>
</dbReference>
<organism evidence="4 5">
    <name type="scientific">Ladona fulva</name>
    <name type="common">Scarce chaser dragonfly</name>
    <name type="synonym">Libellula fulva</name>
    <dbReference type="NCBI Taxonomy" id="123851"/>
    <lineage>
        <taxon>Eukaryota</taxon>
        <taxon>Metazoa</taxon>
        <taxon>Ecdysozoa</taxon>
        <taxon>Arthropoda</taxon>
        <taxon>Hexapoda</taxon>
        <taxon>Insecta</taxon>
        <taxon>Pterygota</taxon>
        <taxon>Palaeoptera</taxon>
        <taxon>Odonata</taxon>
        <taxon>Epiprocta</taxon>
        <taxon>Anisoptera</taxon>
        <taxon>Libelluloidea</taxon>
        <taxon>Libellulidae</taxon>
        <taxon>Ladona</taxon>
    </lineage>
</organism>
<accession>A0A8K0JXV5</accession>
<dbReference type="EMBL" id="KZ308175">
    <property type="protein sequence ID" value="KAG8223815.1"/>
    <property type="molecule type" value="Genomic_DNA"/>
</dbReference>
<keyword evidence="5" id="KW-1185">Reference proteome</keyword>
<reference evidence="4" key="1">
    <citation type="submission" date="2013-04" db="EMBL/GenBank/DDBJ databases">
        <authorList>
            <person name="Qu J."/>
            <person name="Murali S.C."/>
            <person name="Bandaranaike D."/>
            <person name="Bellair M."/>
            <person name="Blankenburg K."/>
            <person name="Chao H."/>
            <person name="Dinh H."/>
            <person name="Doddapaneni H."/>
            <person name="Downs B."/>
            <person name="Dugan-Rocha S."/>
            <person name="Elkadiri S."/>
            <person name="Gnanaolivu R.D."/>
            <person name="Hernandez B."/>
            <person name="Javaid M."/>
            <person name="Jayaseelan J.C."/>
            <person name="Lee S."/>
            <person name="Li M."/>
            <person name="Ming W."/>
            <person name="Munidasa M."/>
            <person name="Muniz J."/>
            <person name="Nguyen L."/>
            <person name="Ongeri F."/>
            <person name="Osuji N."/>
            <person name="Pu L.-L."/>
            <person name="Puazo M."/>
            <person name="Qu C."/>
            <person name="Quiroz J."/>
            <person name="Raj R."/>
            <person name="Weissenberger G."/>
            <person name="Xin Y."/>
            <person name="Zou X."/>
            <person name="Han Y."/>
            <person name="Richards S."/>
            <person name="Worley K."/>
            <person name="Muzny D."/>
            <person name="Gibbs R."/>
        </authorList>
    </citation>
    <scope>NUCLEOTIDE SEQUENCE</scope>
    <source>
        <strain evidence="4">Sampled in the wild</strain>
    </source>
</reference>
<feature type="non-terminal residue" evidence="4">
    <location>
        <position position="1"/>
    </location>
</feature>
<dbReference type="InterPro" id="IPR029063">
    <property type="entry name" value="SAM-dependent_MTases_sf"/>
</dbReference>
<dbReference type="Gene3D" id="3.40.50.150">
    <property type="entry name" value="Vaccinia Virus protein VP39"/>
    <property type="match status" value="2"/>
</dbReference>
<sequence>MAEKGPLAEEGKLFGINDQECRTLLINITESENNIRSKCLSIHSSSLKIHDWLHLHRKNMKTPYELMRNALEEQSRSRNSWSDDLASDIPKSWVKHGEMILFDSKSFVHPIWKLEEKLGRKFAIQPDGYRTPKVEMLYSWDVMKCMFSPGNATERHRISQMDCEGETIVDLYAGIGYFTLPFLLHANASFVHACEWNSDAIEALRVVMGLIPSCEQGIIPACKALKSCTGGILHMHENVSSFTKHSKNKRPLVSPFFSYESLKLVREFCEDCASIIITFPGSGMPIKKNIENVSEQLVPNGCSINLDWQGTYCKPVWDTTSPIFWKRKEWFIQAVHFSHKVCAFISNYHQISWKVEVLGYHHVKSYAPHIDHI</sequence>
<keyword evidence="1" id="KW-0808">Transferase</keyword>
<evidence type="ECO:0000313" key="4">
    <source>
        <dbReference type="EMBL" id="KAG8223815.1"/>
    </source>
</evidence>
<dbReference type="AlphaFoldDB" id="A0A8K0JXV5"/>
<protein>
    <recommendedName>
        <fullName evidence="3">TRM5/TYW2-like methyltransferase domain-containing protein</fullName>
    </recommendedName>
</protein>
<dbReference type="Proteomes" id="UP000792457">
    <property type="component" value="Unassembled WGS sequence"/>
</dbReference>
<dbReference type="GO" id="GO:0008175">
    <property type="term" value="F:tRNA methyltransferase activity"/>
    <property type="evidence" value="ECO:0007669"/>
    <property type="project" value="TreeGrafter"/>
</dbReference>
<comment type="caution">
    <text evidence="4">The sequence shown here is derived from an EMBL/GenBank/DDBJ whole genome shotgun (WGS) entry which is preliminary data.</text>
</comment>
<name>A0A8K0JXV5_LADFU</name>
<reference evidence="4" key="2">
    <citation type="submission" date="2017-10" db="EMBL/GenBank/DDBJ databases">
        <title>Ladona fulva Genome sequencing and assembly.</title>
        <authorList>
            <person name="Murali S."/>
            <person name="Richards S."/>
            <person name="Bandaranaike D."/>
            <person name="Bellair M."/>
            <person name="Blankenburg K."/>
            <person name="Chao H."/>
            <person name="Dinh H."/>
            <person name="Doddapaneni H."/>
            <person name="Dugan-Rocha S."/>
            <person name="Elkadiri S."/>
            <person name="Gnanaolivu R."/>
            <person name="Hernandez B."/>
            <person name="Skinner E."/>
            <person name="Javaid M."/>
            <person name="Lee S."/>
            <person name="Li M."/>
            <person name="Ming W."/>
            <person name="Munidasa M."/>
            <person name="Muniz J."/>
            <person name="Nguyen L."/>
            <person name="Hughes D."/>
            <person name="Osuji N."/>
            <person name="Pu L.-L."/>
            <person name="Puazo M."/>
            <person name="Qu C."/>
            <person name="Quiroz J."/>
            <person name="Raj R."/>
            <person name="Weissenberger G."/>
            <person name="Xin Y."/>
            <person name="Zou X."/>
            <person name="Han Y."/>
            <person name="Worley K."/>
            <person name="Muzny D."/>
            <person name="Gibbs R."/>
        </authorList>
    </citation>
    <scope>NUCLEOTIDE SEQUENCE</scope>
    <source>
        <strain evidence="4">Sampled in the wild</strain>
    </source>
</reference>